<feature type="compositionally biased region" description="Polar residues" evidence="3">
    <location>
        <begin position="32"/>
        <end position="46"/>
    </location>
</feature>
<keyword evidence="2" id="KW-0186">Copper</keyword>
<dbReference type="PRINTS" id="PR00068">
    <property type="entry name" value="CUZNDISMTASE"/>
</dbReference>
<keyword evidence="2" id="KW-0560">Oxidoreductase</keyword>
<dbReference type="AlphaFoldDB" id="A0A4Z1RGE5"/>
<dbReference type="InterPro" id="IPR024134">
    <property type="entry name" value="SOD_Cu/Zn_/chaperone"/>
</dbReference>
<dbReference type="EMBL" id="SPUH01000002">
    <property type="protein sequence ID" value="TKS53179.1"/>
    <property type="molecule type" value="Genomic_DNA"/>
</dbReference>
<keyword evidence="4" id="KW-0732">Signal</keyword>
<comment type="cofactor">
    <cofactor evidence="2">
        <name>Zn(2+)</name>
        <dbReference type="ChEBI" id="CHEBI:29105"/>
    </cofactor>
    <text evidence="2">Binds 1 zinc ion per subunit.</text>
</comment>
<name>A0A4Z1RGE5_9GAMM</name>
<evidence type="ECO:0000256" key="1">
    <source>
        <dbReference type="ARBA" id="ARBA00010457"/>
    </source>
</evidence>
<accession>A0A4Z1RGE5</accession>
<evidence type="ECO:0000259" key="5">
    <source>
        <dbReference type="Pfam" id="PF00080"/>
    </source>
</evidence>
<dbReference type="SUPFAM" id="SSF49329">
    <property type="entry name" value="Cu,Zn superoxide dismutase-like"/>
    <property type="match status" value="1"/>
</dbReference>
<dbReference type="CDD" id="cd00305">
    <property type="entry name" value="Cu-Zn_Superoxide_Dismutase"/>
    <property type="match status" value="1"/>
</dbReference>
<dbReference type="InterPro" id="IPR001424">
    <property type="entry name" value="SOD_Cu_Zn_dom"/>
</dbReference>
<feature type="signal peptide" evidence="4">
    <location>
        <begin position="1"/>
        <end position="22"/>
    </location>
</feature>
<dbReference type="Pfam" id="PF00080">
    <property type="entry name" value="Sod_Cu"/>
    <property type="match status" value="1"/>
</dbReference>
<evidence type="ECO:0000256" key="3">
    <source>
        <dbReference type="SAM" id="MobiDB-lite"/>
    </source>
</evidence>
<dbReference type="GO" id="GO:0004784">
    <property type="term" value="F:superoxide dismutase activity"/>
    <property type="evidence" value="ECO:0007669"/>
    <property type="project" value="UniProtKB-EC"/>
</dbReference>
<keyword evidence="7" id="KW-1185">Reference proteome</keyword>
<protein>
    <recommendedName>
        <fullName evidence="2">Superoxide dismutase [Cu-Zn]</fullName>
        <ecNumber evidence="2">1.15.1.1</ecNumber>
    </recommendedName>
</protein>
<dbReference type="InterPro" id="IPR018152">
    <property type="entry name" value="SOD_Cu/Zn_BS"/>
</dbReference>
<feature type="domain" description="Superoxide dismutase copper/zinc binding" evidence="5">
    <location>
        <begin position="78"/>
        <end position="209"/>
    </location>
</feature>
<dbReference type="RefSeq" id="WP_134675298.1">
    <property type="nucleotide sequence ID" value="NZ_SPUH01000002.1"/>
</dbReference>
<evidence type="ECO:0000256" key="2">
    <source>
        <dbReference type="RuleBase" id="RU000393"/>
    </source>
</evidence>
<dbReference type="Gene3D" id="2.60.40.200">
    <property type="entry name" value="Superoxide dismutase, copper/zinc binding domain"/>
    <property type="match status" value="1"/>
</dbReference>
<feature type="region of interest" description="Disordered" evidence="3">
    <location>
        <begin position="117"/>
        <end position="155"/>
    </location>
</feature>
<evidence type="ECO:0000256" key="4">
    <source>
        <dbReference type="SAM" id="SignalP"/>
    </source>
</evidence>
<dbReference type="PROSITE" id="PS51257">
    <property type="entry name" value="PROKAR_LIPOPROTEIN"/>
    <property type="match status" value="1"/>
</dbReference>
<dbReference type="GO" id="GO:0005507">
    <property type="term" value="F:copper ion binding"/>
    <property type="evidence" value="ECO:0007669"/>
    <property type="project" value="InterPro"/>
</dbReference>
<dbReference type="Proteomes" id="UP000298681">
    <property type="component" value="Unassembled WGS sequence"/>
</dbReference>
<dbReference type="EC" id="1.15.1.1" evidence="2"/>
<comment type="catalytic activity">
    <reaction evidence="2">
        <text>2 superoxide + 2 H(+) = H2O2 + O2</text>
        <dbReference type="Rhea" id="RHEA:20696"/>
        <dbReference type="ChEBI" id="CHEBI:15378"/>
        <dbReference type="ChEBI" id="CHEBI:15379"/>
        <dbReference type="ChEBI" id="CHEBI:16240"/>
        <dbReference type="ChEBI" id="CHEBI:18421"/>
        <dbReference type="EC" id="1.15.1.1"/>
    </reaction>
</comment>
<keyword evidence="2" id="KW-0862">Zinc</keyword>
<evidence type="ECO:0000313" key="7">
    <source>
        <dbReference type="Proteomes" id="UP000298681"/>
    </source>
</evidence>
<comment type="caution">
    <text evidence="6">The sequence shown here is derived from an EMBL/GenBank/DDBJ whole genome shotgun (WGS) entry which is preliminary data.</text>
</comment>
<comment type="function">
    <text evidence="2">Destroys radicals which are normally produced within the cells and which are toxic to biological systems.</text>
</comment>
<reference evidence="6 7" key="1">
    <citation type="submission" date="2019-01" db="EMBL/GenBank/DDBJ databases">
        <authorList>
            <person name="Zhang S."/>
        </authorList>
    </citation>
    <scope>NUCLEOTIDE SEQUENCE [LARGE SCALE GENOMIC DNA]</scope>
    <source>
        <strain evidence="6 7">1626</strain>
    </source>
</reference>
<comment type="cofactor">
    <cofactor evidence="2">
        <name>Cu cation</name>
        <dbReference type="ChEBI" id="CHEBI:23378"/>
    </cofactor>
    <text evidence="2">Binds 1 copper ion per subunit.</text>
</comment>
<comment type="similarity">
    <text evidence="1 2">Belongs to the Cu-Zn superoxide dismutase family.</text>
</comment>
<proteinExistence type="inferred from homology"/>
<evidence type="ECO:0000313" key="6">
    <source>
        <dbReference type="EMBL" id="TKS53179.1"/>
    </source>
</evidence>
<feature type="region of interest" description="Disordered" evidence="3">
    <location>
        <begin position="23"/>
        <end position="54"/>
    </location>
</feature>
<organism evidence="6 7">
    <name type="scientific">Luteimonas yindakuii</name>
    <dbReference type="NCBI Taxonomy" id="2565782"/>
    <lineage>
        <taxon>Bacteria</taxon>
        <taxon>Pseudomonadati</taxon>
        <taxon>Pseudomonadota</taxon>
        <taxon>Gammaproteobacteria</taxon>
        <taxon>Lysobacterales</taxon>
        <taxon>Lysobacteraceae</taxon>
        <taxon>Luteimonas</taxon>
    </lineage>
</organism>
<keyword evidence="2" id="KW-0479">Metal-binding</keyword>
<dbReference type="PANTHER" id="PTHR10003">
    <property type="entry name" value="SUPEROXIDE DISMUTASE CU-ZN -RELATED"/>
    <property type="match status" value="1"/>
</dbReference>
<feature type="chain" id="PRO_5021218619" description="Superoxide dismutase [Cu-Zn]" evidence="4">
    <location>
        <begin position="23"/>
        <end position="215"/>
    </location>
</feature>
<sequence length="215" mass="21348">MRRILLLTPLFAALAACSPADRGEGEMVADQPSASPQTAPLASSPTDPAANADAQMMGGVNDLMAATVVLAPTAGNDVSGNLRFTRSGDGVRVSGDVRGLPAGGEHGFHVHENGDCSAPDATSAGGHFNPASQPHGRVGQGDHHAGDSDNLSADDGGVARVDNALAGVTLGDGAATDIIGKAVIVHANPDDYATQPTGNAGDRLACGVIEASAGR</sequence>
<dbReference type="InterPro" id="IPR036423">
    <property type="entry name" value="SOD-like_Cu/Zn_dom_sf"/>
</dbReference>
<dbReference type="PROSITE" id="PS00332">
    <property type="entry name" value="SOD_CU_ZN_2"/>
    <property type="match status" value="1"/>
</dbReference>
<dbReference type="PROSITE" id="PS00087">
    <property type="entry name" value="SOD_CU_ZN_1"/>
    <property type="match status" value="1"/>
</dbReference>
<gene>
    <name evidence="6" type="ORF">E4582_13435</name>
</gene>